<dbReference type="InterPro" id="IPR004014">
    <property type="entry name" value="ATPase_P-typ_cation-transptr_N"/>
</dbReference>
<dbReference type="GO" id="GO:0036376">
    <property type="term" value="P:sodium ion export across plasma membrane"/>
    <property type="evidence" value="ECO:0007669"/>
    <property type="project" value="TreeGrafter"/>
</dbReference>
<dbReference type="GO" id="GO:0006883">
    <property type="term" value="P:intracellular sodium ion homeostasis"/>
    <property type="evidence" value="ECO:0007669"/>
    <property type="project" value="TreeGrafter"/>
</dbReference>
<dbReference type="EMBL" id="CP076448">
    <property type="protein sequence ID" value="QXM24520.1"/>
    <property type="molecule type" value="Genomic_DNA"/>
</dbReference>
<feature type="domain" description="Cation-transporting P-type ATPase N-terminal" evidence="11">
    <location>
        <begin position="12"/>
        <end position="85"/>
    </location>
</feature>
<evidence type="ECO:0000256" key="8">
    <source>
        <dbReference type="ARBA" id="ARBA00022989"/>
    </source>
</evidence>
<dbReference type="GO" id="GO:0030007">
    <property type="term" value="P:intracellular potassium ion homeostasis"/>
    <property type="evidence" value="ECO:0007669"/>
    <property type="project" value="TreeGrafter"/>
</dbReference>
<dbReference type="SFLD" id="SFLDS00003">
    <property type="entry name" value="Haloacid_Dehalogenase"/>
    <property type="match status" value="1"/>
</dbReference>
<dbReference type="GO" id="GO:0005524">
    <property type="term" value="F:ATP binding"/>
    <property type="evidence" value="ECO:0007669"/>
    <property type="project" value="UniProtKB-KW"/>
</dbReference>
<dbReference type="SMART" id="SM00831">
    <property type="entry name" value="Cation_ATPase_N"/>
    <property type="match status" value="1"/>
</dbReference>
<dbReference type="PANTHER" id="PTHR43294">
    <property type="entry name" value="SODIUM/POTASSIUM-TRANSPORTING ATPASE SUBUNIT ALPHA"/>
    <property type="match status" value="1"/>
</dbReference>
<dbReference type="GO" id="GO:0016887">
    <property type="term" value="F:ATP hydrolysis activity"/>
    <property type="evidence" value="ECO:0007669"/>
    <property type="project" value="InterPro"/>
</dbReference>
<evidence type="ECO:0000256" key="2">
    <source>
        <dbReference type="ARBA" id="ARBA00022553"/>
    </source>
</evidence>
<keyword evidence="4" id="KW-0547">Nucleotide-binding</keyword>
<evidence type="ECO:0000256" key="6">
    <source>
        <dbReference type="ARBA" id="ARBA00022842"/>
    </source>
</evidence>
<dbReference type="KEGG" id="elio:KO353_14975"/>
<evidence type="ECO:0000259" key="11">
    <source>
        <dbReference type="SMART" id="SM00831"/>
    </source>
</evidence>
<evidence type="ECO:0000256" key="5">
    <source>
        <dbReference type="ARBA" id="ARBA00022840"/>
    </source>
</evidence>
<keyword evidence="3 10" id="KW-0812">Transmembrane</keyword>
<dbReference type="InterPro" id="IPR050510">
    <property type="entry name" value="Cation_transp_ATPase_P-type"/>
</dbReference>
<evidence type="ECO:0000256" key="10">
    <source>
        <dbReference type="SAM" id="Phobius"/>
    </source>
</evidence>
<dbReference type="SFLD" id="SFLDF00027">
    <property type="entry name" value="p-type_atpase"/>
    <property type="match status" value="1"/>
</dbReference>
<dbReference type="GO" id="GO:1902600">
    <property type="term" value="P:proton transmembrane transport"/>
    <property type="evidence" value="ECO:0007669"/>
    <property type="project" value="TreeGrafter"/>
</dbReference>
<dbReference type="Pfam" id="PF00122">
    <property type="entry name" value="E1-E2_ATPase"/>
    <property type="match status" value="1"/>
</dbReference>
<evidence type="ECO:0000313" key="12">
    <source>
        <dbReference type="EMBL" id="QXM24520.1"/>
    </source>
</evidence>
<feature type="transmembrane region" description="Helical" evidence="10">
    <location>
        <begin position="717"/>
        <end position="737"/>
    </location>
</feature>
<name>A0A975YJ68_9PROT</name>
<dbReference type="GO" id="GO:1990573">
    <property type="term" value="P:potassium ion import across plasma membrane"/>
    <property type="evidence" value="ECO:0007669"/>
    <property type="project" value="TreeGrafter"/>
</dbReference>
<accession>A0A975YJ68</accession>
<keyword evidence="8 10" id="KW-1133">Transmembrane helix</keyword>
<dbReference type="GO" id="GO:0005391">
    <property type="term" value="F:P-type sodium:potassium-exchanging transporter activity"/>
    <property type="evidence" value="ECO:0007669"/>
    <property type="project" value="TreeGrafter"/>
</dbReference>
<dbReference type="AlphaFoldDB" id="A0A975YJ68"/>
<keyword evidence="5" id="KW-0067">ATP-binding</keyword>
<keyword evidence="13" id="KW-1185">Reference proteome</keyword>
<feature type="transmembrane region" description="Helical" evidence="10">
    <location>
        <begin position="253"/>
        <end position="273"/>
    </location>
</feature>
<evidence type="ECO:0000256" key="9">
    <source>
        <dbReference type="ARBA" id="ARBA00023136"/>
    </source>
</evidence>
<feature type="transmembrane region" description="Helical" evidence="10">
    <location>
        <begin position="858"/>
        <end position="877"/>
    </location>
</feature>
<keyword evidence="2" id="KW-0597">Phosphoprotein</keyword>
<evidence type="ECO:0000256" key="1">
    <source>
        <dbReference type="ARBA" id="ARBA00004127"/>
    </source>
</evidence>
<dbReference type="InterPro" id="IPR001757">
    <property type="entry name" value="P_typ_ATPase"/>
</dbReference>
<evidence type="ECO:0000256" key="3">
    <source>
        <dbReference type="ARBA" id="ARBA00022692"/>
    </source>
</evidence>
<dbReference type="NCBIfam" id="TIGR01494">
    <property type="entry name" value="ATPase_P-type"/>
    <property type="match status" value="3"/>
</dbReference>
<dbReference type="FunFam" id="2.70.150.10:FF:000160">
    <property type="entry name" value="Sarcoplasmic/endoplasmic reticulum calcium ATPase 1"/>
    <property type="match status" value="1"/>
</dbReference>
<dbReference type="Pfam" id="PF13246">
    <property type="entry name" value="Cation_ATPase"/>
    <property type="match status" value="1"/>
</dbReference>
<proteinExistence type="predicted"/>
<dbReference type="PANTHER" id="PTHR43294:SF20">
    <property type="entry name" value="P-TYPE ATPASE"/>
    <property type="match status" value="1"/>
</dbReference>
<dbReference type="Pfam" id="PF00689">
    <property type="entry name" value="Cation_ATPase_C"/>
    <property type="match status" value="1"/>
</dbReference>
<evidence type="ECO:0000313" key="13">
    <source>
        <dbReference type="Proteomes" id="UP000694001"/>
    </source>
</evidence>
<feature type="transmembrane region" description="Helical" evidence="10">
    <location>
        <begin position="790"/>
        <end position="808"/>
    </location>
</feature>
<dbReference type="InterPro" id="IPR018303">
    <property type="entry name" value="ATPase_P-typ_P_site"/>
</dbReference>
<sequence>MSGPGDAGPRPAWHALTVAEALSALQATRSGLEAAEAEARLARFGPNALTRAPQRTALARFAAQFANLLILVLIAAALIATIVGDLKDAAVILLVVVANAVIGFIQEGRAERALAAISGMLAPAATVLRAGRRRTVPAEQIVPGDIVVLEPGDRVPADLRLIEARALTIEEAALTGEAVPSAKHTEPVAAEAALADRASLAFAGTIVAAGAGLGLVVATGDDTEVGRIGRAMRETAAPTTPLVRRMGEFAKQLTVVMLAVGLAAFAWGVWVVGIPVAEMALAAVALFVAAIPEGLAAILTVTLAIGVQRMAARNAIVRRLPAVEALGSVDVICTDKTGTLTANAMTVRALATPDGLYTVTGEGYAPRGAIETAAGEDVTFALSDRVARLARAAVLCNDAALEEGAEGWTVAGDPMEGALLAFGFKAGAEGAREAWPRRDVIPFDPAHRFMATLHHDSEGTALAVLKGAPEVVLPRCVDATEDARAAVAALAAEGMRVIAFAERALPHRTAALDAEDVAQDMTFLGLCGLIDPPRPEAAAAVADCRAAGIRVKMITGDHAETAAAIARAVGIAEAPVVIEGKAFEAAAESDRPALAERCDVFARVSPLGKLELVEALQARGHIVAMTGDGVNDAVALKRADIGVAMGRGGTEAARQAAEMVLADDNFATIAAAVREGRHIYDNLRKAILFLLPVNGGECLAVLAAILAGVTMPITPLQILWVNMVSSAILAMSLAFEPEEPDVMARPPRPRDESLLDRFLVWRIVLVSVLFVSGITFAFHVMLSAGASLEAARTTAVCALVAMETWYLFSVRFLRAPSLTLKRAFGTKAVWVSLAGVFASQALFVWAPPLQALFSTEGLGPAPLAMTAALGAVVFLVLEAEKALLRRSFPR</sequence>
<organism evidence="12 13">
    <name type="scientific">Elioraea tepida</name>
    <dbReference type="NCBI Taxonomy" id="2843330"/>
    <lineage>
        <taxon>Bacteria</taxon>
        <taxon>Pseudomonadati</taxon>
        <taxon>Pseudomonadota</taxon>
        <taxon>Alphaproteobacteria</taxon>
        <taxon>Acetobacterales</taxon>
        <taxon>Elioraeaceae</taxon>
        <taxon>Elioraea</taxon>
    </lineage>
</organism>
<dbReference type="GO" id="GO:0012505">
    <property type="term" value="C:endomembrane system"/>
    <property type="evidence" value="ECO:0007669"/>
    <property type="project" value="UniProtKB-SubCell"/>
</dbReference>
<gene>
    <name evidence="12" type="ORF">KO353_14975</name>
</gene>
<evidence type="ECO:0000256" key="7">
    <source>
        <dbReference type="ARBA" id="ARBA00022967"/>
    </source>
</evidence>
<dbReference type="RefSeq" id="WP_218285577.1">
    <property type="nucleotide sequence ID" value="NZ_CP076448.1"/>
</dbReference>
<reference evidence="12" key="1">
    <citation type="submission" date="2021-06" db="EMBL/GenBank/DDBJ databases">
        <title>Elioraea tepida, sp. nov., a moderately thermophilic aerobic anoxygenic phototrophic bacterium isolated from an alkaline siliceous hot spring mat community in Yellowstone National Park, WY, USA.</title>
        <authorList>
            <person name="Saini M.K."/>
            <person name="Yoshida S."/>
            <person name="Sebastian A."/>
            <person name="Hirose S."/>
            <person name="Hara E."/>
            <person name="Tamaki H."/>
            <person name="Soulier N.T."/>
            <person name="Albert I."/>
            <person name="Hanada S."/>
            <person name="Bryant D.A."/>
            <person name="Tank M."/>
        </authorList>
    </citation>
    <scope>NUCLEOTIDE SEQUENCE</scope>
    <source>
        <strain evidence="12">MS-P2</strain>
    </source>
</reference>
<dbReference type="Proteomes" id="UP000694001">
    <property type="component" value="Chromosome"/>
</dbReference>
<dbReference type="InterPro" id="IPR059000">
    <property type="entry name" value="ATPase_P-type_domA"/>
</dbReference>
<feature type="transmembrane region" description="Helical" evidence="10">
    <location>
        <begin position="279"/>
        <end position="305"/>
    </location>
</feature>
<keyword evidence="6" id="KW-0460">Magnesium</keyword>
<dbReference type="Pfam" id="PF00690">
    <property type="entry name" value="Cation_ATPase_N"/>
    <property type="match status" value="1"/>
</dbReference>
<feature type="transmembrane region" description="Helical" evidence="10">
    <location>
        <begin position="89"/>
        <end position="105"/>
    </location>
</feature>
<evidence type="ECO:0000256" key="4">
    <source>
        <dbReference type="ARBA" id="ARBA00022741"/>
    </source>
</evidence>
<dbReference type="SFLD" id="SFLDG00002">
    <property type="entry name" value="C1.7:_P-type_atpase_like"/>
    <property type="match status" value="1"/>
</dbReference>
<feature type="transmembrane region" description="Helical" evidence="10">
    <location>
        <begin position="758"/>
        <end position="778"/>
    </location>
</feature>
<dbReference type="InterPro" id="IPR044492">
    <property type="entry name" value="P_typ_ATPase_HD_dom"/>
</dbReference>
<feature type="transmembrane region" description="Helical" evidence="10">
    <location>
        <begin position="828"/>
        <end position="846"/>
    </location>
</feature>
<comment type="subcellular location">
    <subcellularLocation>
        <location evidence="1">Endomembrane system</location>
        <topology evidence="1">Multi-pass membrane protein</topology>
    </subcellularLocation>
</comment>
<protein>
    <submittedName>
        <fullName evidence="12">HAD-IC family P-type ATPase</fullName>
    </submittedName>
</protein>
<dbReference type="PROSITE" id="PS00154">
    <property type="entry name" value="ATPASE_E1_E2"/>
    <property type="match status" value="1"/>
</dbReference>
<feature type="transmembrane region" description="Helical" evidence="10">
    <location>
        <begin position="61"/>
        <end position="83"/>
    </location>
</feature>
<dbReference type="GO" id="GO:0005886">
    <property type="term" value="C:plasma membrane"/>
    <property type="evidence" value="ECO:0007669"/>
    <property type="project" value="TreeGrafter"/>
</dbReference>
<dbReference type="InterPro" id="IPR006068">
    <property type="entry name" value="ATPase_P-typ_cation-transptr_C"/>
</dbReference>
<feature type="transmembrane region" description="Helical" evidence="10">
    <location>
        <begin position="687"/>
        <end position="711"/>
    </location>
</feature>
<keyword evidence="9 10" id="KW-0472">Membrane</keyword>
<keyword evidence="7" id="KW-1278">Translocase</keyword>